<feature type="chain" id="PRO_5019135675" description="SH3 domain-containing protein" evidence="1">
    <location>
        <begin position="27"/>
        <end position="142"/>
    </location>
</feature>
<evidence type="ECO:0000256" key="1">
    <source>
        <dbReference type="SAM" id="SignalP"/>
    </source>
</evidence>
<accession>A0A438MKR5</accession>
<keyword evidence="3" id="KW-1185">Reference proteome</keyword>
<dbReference type="AlphaFoldDB" id="A0A438MKR5"/>
<sequence>MIIRQAAIAMSFALASLAAAAPSAQAAAGDAQPCGRQYQHNGHTVQNCPDWSPGGSIPVYASPAKGRIVGYINPAGDDWYLCQKTGAGYKLGGYRNYWWASTMADNNNWGYVSEVYFRGGGNNEPDAGLRTCRRPGGKPLPE</sequence>
<evidence type="ECO:0008006" key="4">
    <source>
        <dbReference type="Google" id="ProtNLM"/>
    </source>
</evidence>
<evidence type="ECO:0000313" key="3">
    <source>
        <dbReference type="Proteomes" id="UP000284824"/>
    </source>
</evidence>
<dbReference type="Proteomes" id="UP000284824">
    <property type="component" value="Unassembled WGS sequence"/>
</dbReference>
<dbReference type="RefSeq" id="WP_127938335.1">
    <property type="nucleotide sequence ID" value="NZ_SAUN01000001.1"/>
</dbReference>
<feature type="signal peptide" evidence="1">
    <location>
        <begin position="1"/>
        <end position="26"/>
    </location>
</feature>
<dbReference type="EMBL" id="SAUN01000001">
    <property type="protein sequence ID" value="RVX46298.1"/>
    <property type="molecule type" value="Genomic_DNA"/>
</dbReference>
<evidence type="ECO:0000313" key="2">
    <source>
        <dbReference type="EMBL" id="RVX46298.1"/>
    </source>
</evidence>
<proteinExistence type="predicted"/>
<reference evidence="2 3" key="1">
    <citation type="submission" date="2019-01" db="EMBL/GenBank/DDBJ databases">
        <title>Sequencing the genomes of 1000 actinobacteria strains.</title>
        <authorList>
            <person name="Klenk H.-P."/>
        </authorList>
    </citation>
    <scope>NUCLEOTIDE SEQUENCE [LARGE SCALE GENOMIC DNA]</scope>
    <source>
        <strain evidence="2 3">DSM 43925</strain>
    </source>
</reference>
<protein>
    <recommendedName>
        <fullName evidence="4">SH3 domain-containing protein</fullName>
    </recommendedName>
</protein>
<comment type="caution">
    <text evidence="2">The sequence shown here is derived from an EMBL/GenBank/DDBJ whole genome shotgun (WGS) entry which is preliminary data.</text>
</comment>
<gene>
    <name evidence="2" type="ORF">EDD27_9174</name>
</gene>
<organism evidence="2 3">
    <name type="scientific">Nonomuraea polychroma</name>
    <dbReference type="NCBI Taxonomy" id="46176"/>
    <lineage>
        <taxon>Bacteria</taxon>
        <taxon>Bacillati</taxon>
        <taxon>Actinomycetota</taxon>
        <taxon>Actinomycetes</taxon>
        <taxon>Streptosporangiales</taxon>
        <taxon>Streptosporangiaceae</taxon>
        <taxon>Nonomuraea</taxon>
    </lineage>
</organism>
<name>A0A438MKR5_9ACTN</name>
<dbReference type="OrthoDB" id="4173654at2"/>
<keyword evidence="1" id="KW-0732">Signal</keyword>